<dbReference type="AlphaFoldDB" id="A0A6I9WU75"/>
<dbReference type="GeneID" id="105433292"/>
<organism evidence="2 3">
    <name type="scientific">Pogonomyrmex barbatus</name>
    <name type="common">red harvester ant</name>
    <dbReference type="NCBI Taxonomy" id="144034"/>
    <lineage>
        <taxon>Eukaryota</taxon>
        <taxon>Metazoa</taxon>
        <taxon>Ecdysozoa</taxon>
        <taxon>Arthropoda</taxon>
        <taxon>Hexapoda</taxon>
        <taxon>Insecta</taxon>
        <taxon>Pterygota</taxon>
        <taxon>Neoptera</taxon>
        <taxon>Endopterygota</taxon>
        <taxon>Hymenoptera</taxon>
        <taxon>Apocrita</taxon>
        <taxon>Aculeata</taxon>
        <taxon>Formicoidea</taxon>
        <taxon>Formicidae</taxon>
        <taxon>Myrmicinae</taxon>
        <taxon>Pogonomyrmex</taxon>
    </lineage>
</organism>
<reference evidence="3" key="1">
    <citation type="submission" date="2025-08" db="UniProtKB">
        <authorList>
            <consortium name="RefSeq"/>
        </authorList>
    </citation>
    <scope>IDENTIFICATION</scope>
</reference>
<dbReference type="KEGG" id="pbar:105433292"/>
<protein>
    <submittedName>
        <fullName evidence="3">Cilia- and flagella-associated protein 251-like</fullName>
    </submittedName>
</protein>
<feature type="compositionally biased region" description="Basic and acidic residues" evidence="1">
    <location>
        <begin position="137"/>
        <end position="151"/>
    </location>
</feature>
<accession>A0A6I9WU75</accession>
<name>A0A6I9WU75_9HYME</name>
<dbReference type="OrthoDB" id="10654834at2759"/>
<evidence type="ECO:0000256" key="1">
    <source>
        <dbReference type="SAM" id="MobiDB-lite"/>
    </source>
</evidence>
<feature type="compositionally biased region" description="Basic and acidic residues" evidence="1">
    <location>
        <begin position="159"/>
        <end position="178"/>
    </location>
</feature>
<sequence length="263" mass="32389">MNVKALEEIKNMKEGVRIESDHVLLKVELKGADRKKERRSNTIEKKELEEKVKKSITKVKKKIALWKIERRTWHSKEWNKKKRELRKELGRLKRGKISREEFVQKRKEYREWYKKEKRKHEREKEERIAISNKDRRRGMEIHKQIQKEERRDKRKYRDRKVDHALHGTIGSKDKIIMKEEEEEKETEKEEQEREEEKNELTREEIIKQLIELKKGKAPGENEIENEAWRLMPKEIRETFAAKQDMERRRHTARMEQRPNKPNI</sequence>
<proteinExistence type="predicted"/>
<evidence type="ECO:0000313" key="3">
    <source>
        <dbReference type="RefSeq" id="XP_011646839.1"/>
    </source>
</evidence>
<gene>
    <name evidence="3" type="primary">LOC105433292</name>
</gene>
<feature type="region of interest" description="Disordered" evidence="1">
    <location>
        <begin position="120"/>
        <end position="202"/>
    </location>
</feature>
<feature type="region of interest" description="Disordered" evidence="1">
    <location>
        <begin position="241"/>
        <end position="263"/>
    </location>
</feature>
<dbReference type="RefSeq" id="XP_011646839.1">
    <property type="nucleotide sequence ID" value="XM_011648537.1"/>
</dbReference>
<dbReference type="Proteomes" id="UP000504615">
    <property type="component" value="Unplaced"/>
</dbReference>
<feature type="compositionally biased region" description="Basic and acidic residues" evidence="1">
    <location>
        <begin position="185"/>
        <end position="202"/>
    </location>
</feature>
<evidence type="ECO:0000313" key="2">
    <source>
        <dbReference type="Proteomes" id="UP000504615"/>
    </source>
</evidence>
<keyword evidence="2" id="KW-1185">Reference proteome</keyword>